<dbReference type="InterPro" id="IPR052360">
    <property type="entry name" value="Transcr_Regulatory_Proteins"/>
</dbReference>
<evidence type="ECO:0000313" key="10">
    <source>
        <dbReference type="Proteomes" id="UP000214365"/>
    </source>
</evidence>
<dbReference type="PROSITE" id="PS50048">
    <property type="entry name" value="ZN2_CY6_FUNGAL_2"/>
    <property type="match status" value="1"/>
</dbReference>
<dbReference type="InterPro" id="IPR001138">
    <property type="entry name" value="Zn2Cys6_DnaBD"/>
</dbReference>
<dbReference type="Proteomes" id="UP000214365">
    <property type="component" value="Unassembled WGS sequence"/>
</dbReference>
<feature type="compositionally biased region" description="Basic residues" evidence="7">
    <location>
        <begin position="11"/>
        <end position="20"/>
    </location>
</feature>
<evidence type="ECO:0000259" key="8">
    <source>
        <dbReference type="PROSITE" id="PS50048"/>
    </source>
</evidence>
<dbReference type="Pfam" id="PF00172">
    <property type="entry name" value="Zn_clus"/>
    <property type="match status" value="1"/>
</dbReference>
<dbReference type="Gene3D" id="4.10.240.10">
    <property type="entry name" value="Zn(2)-C6 fungal-type DNA-binding domain"/>
    <property type="match status" value="1"/>
</dbReference>
<feature type="compositionally biased region" description="Polar residues" evidence="7">
    <location>
        <begin position="1"/>
        <end position="10"/>
    </location>
</feature>
<dbReference type="GO" id="GO:0008270">
    <property type="term" value="F:zinc ion binding"/>
    <property type="evidence" value="ECO:0007669"/>
    <property type="project" value="InterPro"/>
</dbReference>
<dbReference type="GO" id="GO:0000981">
    <property type="term" value="F:DNA-binding transcription factor activity, RNA polymerase II-specific"/>
    <property type="evidence" value="ECO:0007669"/>
    <property type="project" value="InterPro"/>
</dbReference>
<evidence type="ECO:0000256" key="1">
    <source>
        <dbReference type="ARBA" id="ARBA00022723"/>
    </source>
</evidence>
<keyword evidence="2" id="KW-0862">Zinc</keyword>
<dbReference type="PANTHER" id="PTHR36206:SF16">
    <property type="entry name" value="TRANSCRIPTION FACTOR DOMAIN-CONTAINING PROTEIN-RELATED"/>
    <property type="match status" value="1"/>
</dbReference>
<feature type="domain" description="Zn(2)-C6 fungal-type" evidence="8">
    <location>
        <begin position="26"/>
        <end position="54"/>
    </location>
</feature>
<dbReference type="InterPro" id="IPR021858">
    <property type="entry name" value="Fun_TF"/>
</dbReference>
<evidence type="ECO:0000256" key="2">
    <source>
        <dbReference type="ARBA" id="ARBA00022833"/>
    </source>
</evidence>
<keyword evidence="10" id="KW-1185">Reference proteome</keyword>
<dbReference type="RefSeq" id="XP_020116539.1">
    <property type="nucleotide sequence ID" value="XM_020263316.1"/>
</dbReference>
<dbReference type="SUPFAM" id="SSF57701">
    <property type="entry name" value="Zn2/Cys6 DNA-binding domain"/>
    <property type="match status" value="1"/>
</dbReference>
<dbReference type="GeneID" id="31007866"/>
<keyword evidence="3" id="KW-0805">Transcription regulation</keyword>
<evidence type="ECO:0000256" key="4">
    <source>
        <dbReference type="ARBA" id="ARBA00023125"/>
    </source>
</evidence>
<sequence>MEESSDPGSRQSRKVRRRGTRHVKSGCRTCKIRRIKCDEKRPACERCTATGRTCDGYGIWGTSATAGSRIFNNGFRPLAESNGSRLRPDRTRAAIEPICDNAFVGEGAKFLKHLSITVDADELFCLEFFQVRSLVKLPGLFDSEFWDQVLPQLSCTQGAVFHAVIALASTQRSQEFTSCMRESSDNPFIDYDSETEKWDRFALKQYNKAIKHLRSHFQDNSHHSIQIALTTCILFICIEFMRGSYSMANVHIDHGINVLRTLQWRLKSNASAKRFSRTIIRASEPKTVDDHLMEILARMDTQCMLFGYPSRYLHATDTYSPPKYKLPNMFVSPEESRQYLEVLIGKTLRLVDKSKTDSLYFPANDIKCNPLDTKEELLGALDSWMNIHERTESSLLSSLKIRPFLGFTVLRIYSIMIKIMLLTCPSPNEVRSEMVFDKYTGLFKDLMRTSSDMVMMTRFPGNYTPSTAGCRIGPLNFTADMGAVAPLYYTALKCRVPYLRRHAIQVLRIAPHREAVWDGAAVAGAAEKVVRLEEGDFYRLINDESTQSFSSLQQEPLPESHRFQDVQILMEDGLKPRGRIMCRRRRRKYITSLDDSEWETIEEWFKCDDRIATYTWGNIQDLYRESKLDYVY</sequence>
<evidence type="ECO:0000256" key="6">
    <source>
        <dbReference type="ARBA" id="ARBA00023242"/>
    </source>
</evidence>
<dbReference type="PANTHER" id="PTHR36206">
    <property type="entry name" value="ASPERCRYPTIN BIOSYNTHESIS CLUSTER-SPECIFIC TRANSCRIPTION REGULATOR ATNN-RELATED"/>
    <property type="match status" value="1"/>
</dbReference>
<gene>
    <name evidence="9" type="ORF">UA08_08110</name>
</gene>
<dbReference type="PROSITE" id="PS00463">
    <property type="entry name" value="ZN2_CY6_FUNGAL_1"/>
    <property type="match status" value="1"/>
</dbReference>
<dbReference type="STRING" id="1441469.A0A225AHA6"/>
<evidence type="ECO:0000256" key="5">
    <source>
        <dbReference type="ARBA" id="ARBA00023163"/>
    </source>
</evidence>
<reference evidence="9 10" key="1">
    <citation type="submission" date="2015-06" db="EMBL/GenBank/DDBJ databases">
        <title>Talaromyces atroroseus IBT 11181 draft genome.</title>
        <authorList>
            <person name="Rasmussen K.B."/>
            <person name="Rasmussen S."/>
            <person name="Petersen B."/>
            <person name="Sicheritz-Ponten T."/>
            <person name="Mortensen U.H."/>
            <person name="Thrane U."/>
        </authorList>
    </citation>
    <scope>NUCLEOTIDE SEQUENCE [LARGE SCALE GENOMIC DNA]</scope>
    <source>
        <strain evidence="9 10">IBT 11181</strain>
    </source>
</reference>
<feature type="region of interest" description="Disordered" evidence="7">
    <location>
        <begin position="1"/>
        <end position="20"/>
    </location>
</feature>
<dbReference type="EMBL" id="LFMY01000014">
    <property type="protein sequence ID" value="OKL56418.1"/>
    <property type="molecule type" value="Genomic_DNA"/>
</dbReference>
<dbReference type="GO" id="GO:0003677">
    <property type="term" value="F:DNA binding"/>
    <property type="evidence" value="ECO:0007669"/>
    <property type="project" value="UniProtKB-KW"/>
</dbReference>
<keyword evidence="6" id="KW-0539">Nucleus</keyword>
<evidence type="ECO:0000256" key="7">
    <source>
        <dbReference type="SAM" id="MobiDB-lite"/>
    </source>
</evidence>
<dbReference type="Pfam" id="PF11951">
    <property type="entry name" value="Fungal_trans_2"/>
    <property type="match status" value="1"/>
</dbReference>
<dbReference type="OrthoDB" id="2593732at2759"/>
<protein>
    <recommendedName>
        <fullName evidence="8">Zn(2)-C6 fungal-type domain-containing protein</fullName>
    </recommendedName>
</protein>
<dbReference type="InterPro" id="IPR036864">
    <property type="entry name" value="Zn2-C6_fun-type_DNA-bd_sf"/>
</dbReference>
<comment type="caution">
    <text evidence="9">The sequence shown here is derived from an EMBL/GenBank/DDBJ whole genome shotgun (WGS) entry which is preliminary data.</text>
</comment>
<dbReference type="SMART" id="SM00066">
    <property type="entry name" value="GAL4"/>
    <property type="match status" value="1"/>
</dbReference>
<dbReference type="AlphaFoldDB" id="A0A225AHA6"/>
<keyword evidence="1" id="KW-0479">Metal-binding</keyword>
<name>A0A225AHA6_TALAT</name>
<keyword evidence="4" id="KW-0238">DNA-binding</keyword>
<accession>A0A225AHA6</accession>
<organism evidence="9 10">
    <name type="scientific">Talaromyces atroroseus</name>
    <dbReference type="NCBI Taxonomy" id="1441469"/>
    <lineage>
        <taxon>Eukaryota</taxon>
        <taxon>Fungi</taxon>
        <taxon>Dikarya</taxon>
        <taxon>Ascomycota</taxon>
        <taxon>Pezizomycotina</taxon>
        <taxon>Eurotiomycetes</taxon>
        <taxon>Eurotiomycetidae</taxon>
        <taxon>Eurotiales</taxon>
        <taxon>Trichocomaceae</taxon>
        <taxon>Talaromyces</taxon>
        <taxon>Talaromyces sect. Trachyspermi</taxon>
    </lineage>
</organism>
<evidence type="ECO:0000313" key="9">
    <source>
        <dbReference type="EMBL" id="OKL56418.1"/>
    </source>
</evidence>
<keyword evidence="5" id="KW-0804">Transcription</keyword>
<evidence type="ECO:0000256" key="3">
    <source>
        <dbReference type="ARBA" id="ARBA00023015"/>
    </source>
</evidence>
<dbReference type="CDD" id="cd00067">
    <property type="entry name" value="GAL4"/>
    <property type="match status" value="1"/>
</dbReference>
<proteinExistence type="predicted"/>